<keyword evidence="6" id="KW-0408">Iron</keyword>
<dbReference type="SUPFAM" id="SSF48150">
    <property type="entry name" value="DNA-glycosylase"/>
    <property type="match status" value="1"/>
</dbReference>
<evidence type="ECO:0000256" key="8">
    <source>
        <dbReference type="ARBA" id="ARBA00023204"/>
    </source>
</evidence>
<keyword evidence="3" id="KW-0479">Metal-binding</keyword>
<keyword evidence="8" id="KW-0234">DNA repair</keyword>
<dbReference type="GO" id="GO:0006284">
    <property type="term" value="P:base-excision repair"/>
    <property type="evidence" value="ECO:0007669"/>
    <property type="project" value="InterPro"/>
</dbReference>
<evidence type="ECO:0000256" key="4">
    <source>
        <dbReference type="ARBA" id="ARBA00022763"/>
    </source>
</evidence>
<dbReference type="GO" id="GO:0035485">
    <property type="term" value="F:adenine/guanine mispair binding"/>
    <property type="evidence" value="ECO:0007669"/>
    <property type="project" value="TreeGrafter"/>
</dbReference>
<dbReference type="InterPro" id="IPR044298">
    <property type="entry name" value="MIG/MutY"/>
</dbReference>
<name>Q6UQ60_9DEIN</name>
<dbReference type="EMBL" id="AY364325">
    <property type="protein sequence ID" value="AAQ72367.1"/>
    <property type="molecule type" value="Genomic_DNA"/>
</dbReference>
<feature type="domain" description="HhH-GPD" evidence="10">
    <location>
        <begin position="45"/>
        <end position="199"/>
    </location>
</feature>
<keyword evidence="9" id="KW-0326">Glycosidase</keyword>
<evidence type="ECO:0000256" key="7">
    <source>
        <dbReference type="ARBA" id="ARBA00023014"/>
    </source>
</evidence>
<evidence type="ECO:0000256" key="6">
    <source>
        <dbReference type="ARBA" id="ARBA00023004"/>
    </source>
</evidence>
<evidence type="ECO:0000313" key="11">
    <source>
        <dbReference type="EMBL" id="AAQ72367.1"/>
    </source>
</evidence>
<dbReference type="GO" id="GO:0000701">
    <property type="term" value="F:purine-specific mismatch base pair DNA N-glycosylase activity"/>
    <property type="evidence" value="ECO:0007669"/>
    <property type="project" value="TreeGrafter"/>
</dbReference>
<dbReference type="Gene3D" id="1.10.1670.10">
    <property type="entry name" value="Helix-hairpin-Helix base-excision DNA repair enzymes (C-terminal)"/>
    <property type="match status" value="1"/>
</dbReference>
<comment type="similarity">
    <text evidence="2">Belongs to the Nth/MutY family.</text>
</comment>
<dbReference type="GO" id="GO:0006298">
    <property type="term" value="P:mismatch repair"/>
    <property type="evidence" value="ECO:0007669"/>
    <property type="project" value="TreeGrafter"/>
</dbReference>
<dbReference type="GO" id="GO:0051539">
    <property type="term" value="F:4 iron, 4 sulfur cluster binding"/>
    <property type="evidence" value="ECO:0007669"/>
    <property type="project" value="InterPro"/>
</dbReference>
<accession>Q6UQ60</accession>
<dbReference type="InterPro" id="IPR011257">
    <property type="entry name" value="DNA_glycosylase"/>
</dbReference>
<dbReference type="Pfam" id="PF00730">
    <property type="entry name" value="HhH-GPD"/>
    <property type="match status" value="1"/>
</dbReference>
<dbReference type="SMART" id="SM00525">
    <property type="entry name" value="FES"/>
    <property type="match status" value="1"/>
</dbReference>
<evidence type="ECO:0000259" key="10">
    <source>
        <dbReference type="SMART" id="SM00478"/>
    </source>
</evidence>
<proteinExistence type="inferred from homology"/>
<keyword evidence="7" id="KW-0411">Iron-sulfur</keyword>
<dbReference type="GO" id="GO:0034039">
    <property type="term" value="F:8-oxo-7,8-dihydroguanine DNA N-glycosylase activity"/>
    <property type="evidence" value="ECO:0007669"/>
    <property type="project" value="TreeGrafter"/>
</dbReference>
<dbReference type="PANTHER" id="PTHR42944:SF1">
    <property type="entry name" value="ADENINE DNA GLYCOSYLASE"/>
    <property type="match status" value="1"/>
</dbReference>
<evidence type="ECO:0000256" key="1">
    <source>
        <dbReference type="ARBA" id="ARBA00001966"/>
    </source>
</evidence>
<comment type="cofactor">
    <cofactor evidence="1">
        <name>[4Fe-4S] cluster</name>
        <dbReference type="ChEBI" id="CHEBI:49883"/>
    </cofactor>
</comment>
<keyword evidence="4" id="KW-0227">DNA damage</keyword>
<dbReference type="InterPro" id="IPR023170">
    <property type="entry name" value="HhH_base_excis_C"/>
</dbReference>
<dbReference type="AlphaFoldDB" id="Q6UQ60"/>
<dbReference type="CDD" id="cd00056">
    <property type="entry name" value="ENDO3c"/>
    <property type="match status" value="1"/>
</dbReference>
<dbReference type="PIRSF" id="PIRSF001435">
    <property type="entry name" value="Nth"/>
    <property type="match status" value="1"/>
</dbReference>
<sequence>MIRRNTECRFVAQLLAWHSSDAHRRDVFWWRGVEDPYVLFVVEVLLARTRAERVSEVARELVQRWPEFCSLARADEAELEQMLRPLGFQRVRASALKRAAEEVCTRWGGNLPLEEEKIASLPRSGRYVANAVLIYSTCARKVAVDVNVARVVSRVFGFILVNGKDREENLWALAQRLVECTSGCEVRSLNWALLDVGREICHPTKPRCPLCPVREICHFARFIRI</sequence>
<evidence type="ECO:0000256" key="2">
    <source>
        <dbReference type="ARBA" id="ARBA00008343"/>
    </source>
</evidence>
<keyword evidence="5" id="KW-0378">Hydrolase</keyword>
<dbReference type="InterPro" id="IPR004035">
    <property type="entry name" value="Endouclease-III_FeS-bd_BS"/>
</dbReference>
<reference evidence="11" key="1">
    <citation type="submission" date="2003-08" db="EMBL/GenBank/DDBJ databases">
        <title>Method for cloning and expression of TspRI restriction endonuclease and TspRI methylase in E. coli.</title>
        <authorList>
            <person name="Xu S.-Y."/>
            <person name="Dore A."/>
            <person name="Dalton M."/>
            <person name="Benner J."/>
        </authorList>
    </citation>
    <scope>NUCLEOTIDE SEQUENCE</scope>
    <source>
        <strain evidence="11">R</strain>
    </source>
</reference>
<dbReference type="InterPro" id="IPR003651">
    <property type="entry name" value="Endonuclease3_FeS-loop_motif"/>
</dbReference>
<evidence type="ECO:0000256" key="9">
    <source>
        <dbReference type="ARBA" id="ARBA00023295"/>
    </source>
</evidence>
<organism evidence="11">
    <name type="scientific">Thermus sp. R</name>
    <dbReference type="NCBI Taxonomy" id="243901"/>
    <lineage>
        <taxon>Bacteria</taxon>
        <taxon>Thermotogati</taxon>
        <taxon>Deinococcota</taxon>
        <taxon>Deinococci</taxon>
        <taxon>Thermales</taxon>
        <taxon>Thermaceae</taxon>
        <taxon>Thermus</taxon>
    </lineage>
</organism>
<dbReference type="SMART" id="SM00478">
    <property type="entry name" value="ENDO3c"/>
    <property type="match status" value="1"/>
</dbReference>
<protein>
    <submittedName>
        <fullName evidence="11">TspRI</fullName>
    </submittedName>
</protein>
<evidence type="ECO:0000256" key="3">
    <source>
        <dbReference type="ARBA" id="ARBA00022723"/>
    </source>
</evidence>
<evidence type="ECO:0000256" key="5">
    <source>
        <dbReference type="ARBA" id="ARBA00022801"/>
    </source>
</evidence>
<dbReference type="GO" id="GO:0046872">
    <property type="term" value="F:metal ion binding"/>
    <property type="evidence" value="ECO:0007669"/>
    <property type="project" value="UniProtKB-KW"/>
</dbReference>
<dbReference type="InterPro" id="IPR003265">
    <property type="entry name" value="HhH-GPD_domain"/>
</dbReference>
<dbReference type="GO" id="GO:0032357">
    <property type="term" value="F:oxidized purine DNA binding"/>
    <property type="evidence" value="ECO:0007669"/>
    <property type="project" value="TreeGrafter"/>
</dbReference>
<dbReference type="SMR" id="Q6UQ60"/>
<gene>
    <name evidence="11" type="primary">tspRIV</name>
</gene>
<dbReference type="PROSITE" id="PS00764">
    <property type="entry name" value="ENDONUCLEASE_III_1"/>
    <property type="match status" value="1"/>
</dbReference>
<dbReference type="Gene3D" id="1.10.340.30">
    <property type="entry name" value="Hypothetical protein, domain 2"/>
    <property type="match status" value="1"/>
</dbReference>
<dbReference type="PANTHER" id="PTHR42944">
    <property type="entry name" value="ADENINE DNA GLYCOSYLASE"/>
    <property type="match status" value="1"/>
</dbReference>